<dbReference type="InterPro" id="IPR039608">
    <property type="entry name" value="VQ_1/10"/>
</dbReference>
<evidence type="ECO:0000313" key="2">
    <source>
        <dbReference type="EMBL" id="KAL0903943.1"/>
    </source>
</evidence>
<accession>A0ABD0TWC7</accession>
<sequence>MKIKFIFTQFVEIDEARFKSEVQRLTGKDSIIVDCKNGKRKEPSRKRIENQLKETIVARSVDEEKVDAFVVPQHAPTMDELFELLGD</sequence>
<protein>
    <recommendedName>
        <fullName evidence="1">VQ domain-containing protein</fullName>
    </recommendedName>
</protein>
<dbReference type="EMBL" id="JANQDX010000019">
    <property type="protein sequence ID" value="KAL0903943.1"/>
    <property type="molecule type" value="Genomic_DNA"/>
</dbReference>
<dbReference type="InterPro" id="IPR008889">
    <property type="entry name" value="VQ"/>
</dbReference>
<feature type="domain" description="VQ" evidence="1">
    <location>
        <begin position="8"/>
        <end position="30"/>
    </location>
</feature>
<comment type="caution">
    <text evidence="2">The sequence shown here is derived from an EMBL/GenBank/DDBJ whole genome shotgun (WGS) entry which is preliminary data.</text>
</comment>
<dbReference type="Proteomes" id="UP001552299">
    <property type="component" value="Unassembled WGS sequence"/>
</dbReference>
<evidence type="ECO:0000313" key="3">
    <source>
        <dbReference type="Proteomes" id="UP001552299"/>
    </source>
</evidence>
<proteinExistence type="predicted"/>
<dbReference type="Pfam" id="PF05678">
    <property type="entry name" value="VQ"/>
    <property type="match status" value="1"/>
</dbReference>
<dbReference type="PANTHER" id="PTHR34777:SF1">
    <property type="entry name" value="VQ MOTIF-CONTAINING PROTEIN 10"/>
    <property type="match status" value="1"/>
</dbReference>
<evidence type="ECO:0000259" key="1">
    <source>
        <dbReference type="Pfam" id="PF05678"/>
    </source>
</evidence>
<keyword evidence="3" id="KW-1185">Reference proteome</keyword>
<name>A0ABD0TWC7_DENTH</name>
<reference evidence="2 3" key="1">
    <citation type="journal article" date="2024" name="Plant Biotechnol. J.">
        <title>Dendrobium thyrsiflorum genome and its molecular insights into genes involved in important horticultural traits.</title>
        <authorList>
            <person name="Chen B."/>
            <person name="Wang J.Y."/>
            <person name="Zheng P.J."/>
            <person name="Li K.L."/>
            <person name="Liang Y.M."/>
            <person name="Chen X.F."/>
            <person name="Zhang C."/>
            <person name="Zhao X."/>
            <person name="He X."/>
            <person name="Zhang G.Q."/>
            <person name="Liu Z.J."/>
            <person name="Xu Q."/>
        </authorList>
    </citation>
    <scope>NUCLEOTIDE SEQUENCE [LARGE SCALE GENOMIC DNA]</scope>
    <source>
        <strain evidence="2">GZMU011</strain>
    </source>
</reference>
<dbReference type="PANTHER" id="PTHR34777">
    <property type="entry name" value="VQ MOTIF-CONTAINING PROTEIN 10"/>
    <property type="match status" value="1"/>
</dbReference>
<dbReference type="AlphaFoldDB" id="A0ABD0TWC7"/>
<gene>
    <name evidence="2" type="ORF">M5K25_026007</name>
</gene>
<organism evidence="2 3">
    <name type="scientific">Dendrobium thyrsiflorum</name>
    <name type="common">Pinecone-like raceme dendrobium</name>
    <name type="synonym">Orchid</name>
    <dbReference type="NCBI Taxonomy" id="117978"/>
    <lineage>
        <taxon>Eukaryota</taxon>
        <taxon>Viridiplantae</taxon>
        <taxon>Streptophyta</taxon>
        <taxon>Embryophyta</taxon>
        <taxon>Tracheophyta</taxon>
        <taxon>Spermatophyta</taxon>
        <taxon>Magnoliopsida</taxon>
        <taxon>Liliopsida</taxon>
        <taxon>Asparagales</taxon>
        <taxon>Orchidaceae</taxon>
        <taxon>Epidendroideae</taxon>
        <taxon>Malaxideae</taxon>
        <taxon>Dendrobiinae</taxon>
        <taxon>Dendrobium</taxon>
    </lineage>
</organism>